<reference evidence="1" key="1">
    <citation type="submission" date="2022-12" db="EMBL/GenBank/DDBJ databases">
        <authorList>
            <person name="Petersen C."/>
        </authorList>
    </citation>
    <scope>NUCLEOTIDE SEQUENCE</scope>
    <source>
        <strain evidence="1">IBT 29495</strain>
    </source>
</reference>
<dbReference type="Proteomes" id="UP001149954">
    <property type="component" value="Unassembled WGS sequence"/>
</dbReference>
<sequence length="81" mass="8479">MAQADRIPINVDPAEATPSLAHTLEVKKWSTRSDTCNIASFSLSVSLIVLASAGREAALWTMSIAGGAVGLLPGGERDRDL</sequence>
<name>A0A9W9XPP5_9EURO</name>
<dbReference type="AlphaFoldDB" id="A0A9W9XPP5"/>
<comment type="caution">
    <text evidence="1">The sequence shown here is derived from an EMBL/GenBank/DDBJ whole genome shotgun (WGS) entry which is preliminary data.</text>
</comment>
<gene>
    <name evidence="1" type="ORF">N7463_008312</name>
</gene>
<reference evidence="1" key="2">
    <citation type="journal article" date="2023" name="IMA Fungus">
        <title>Comparative genomic study of the Penicillium genus elucidates a diverse pangenome and 15 lateral gene transfer events.</title>
        <authorList>
            <person name="Petersen C."/>
            <person name="Sorensen T."/>
            <person name="Nielsen M.R."/>
            <person name="Sondergaard T.E."/>
            <person name="Sorensen J.L."/>
            <person name="Fitzpatrick D.A."/>
            <person name="Frisvad J.C."/>
            <person name="Nielsen K.L."/>
        </authorList>
    </citation>
    <scope>NUCLEOTIDE SEQUENCE</scope>
    <source>
        <strain evidence="1">IBT 29495</strain>
    </source>
</reference>
<organism evidence="1 2">
    <name type="scientific">Penicillium fimorum</name>
    <dbReference type="NCBI Taxonomy" id="1882269"/>
    <lineage>
        <taxon>Eukaryota</taxon>
        <taxon>Fungi</taxon>
        <taxon>Dikarya</taxon>
        <taxon>Ascomycota</taxon>
        <taxon>Pezizomycotina</taxon>
        <taxon>Eurotiomycetes</taxon>
        <taxon>Eurotiomycetidae</taxon>
        <taxon>Eurotiales</taxon>
        <taxon>Aspergillaceae</taxon>
        <taxon>Penicillium</taxon>
    </lineage>
</organism>
<keyword evidence="2" id="KW-1185">Reference proteome</keyword>
<accession>A0A9W9XPP5</accession>
<protein>
    <submittedName>
        <fullName evidence="1">Uncharacterized protein</fullName>
    </submittedName>
</protein>
<evidence type="ECO:0000313" key="2">
    <source>
        <dbReference type="Proteomes" id="UP001149954"/>
    </source>
</evidence>
<dbReference type="EMBL" id="JAPWDS010000005">
    <property type="protein sequence ID" value="KAJ5496325.1"/>
    <property type="molecule type" value="Genomic_DNA"/>
</dbReference>
<evidence type="ECO:0000313" key="1">
    <source>
        <dbReference type="EMBL" id="KAJ5496325.1"/>
    </source>
</evidence>
<proteinExistence type="predicted"/>